<dbReference type="CDD" id="cd03801">
    <property type="entry name" value="GT4_PimA-like"/>
    <property type="match status" value="1"/>
</dbReference>
<evidence type="ECO:0000313" key="2">
    <source>
        <dbReference type="Proteomes" id="UP000239936"/>
    </source>
</evidence>
<proteinExistence type="predicted"/>
<dbReference type="PANTHER" id="PTHR12526">
    <property type="entry name" value="GLYCOSYLTRANSFERASE"/>
    <property type="match status" value="1"/>
</dbReference>
<evidence type="ECO:0000313" key="1">
    <source>
        <dbReference type="EMBL" id="PQJ97091.1"/>
    </source>
</evidence>
<protein>
    <submittedName>
        <fullName evidence="1">Sugar transferase</fullName>
    </submittedName>
</protein>
<accession>A0A2S7XUH6</accession>
<dbReference type="OrthoDB" id="9807209at2"/>
<comment type="caution">
    <text evidence="1">The sequence shown here is derived from an EMBL/GenBank/DDBJ whole genome shotgun (WGS) entry which is preliminary data.</text>
</comment>
<dbReference type="SUPFAM" id="SSF53756">
    <property type="entry name" value="UDP-Glycosyltransferase/glycogen phosphorylase"/>
    <property type="match status" value="1"/>
</dbReference>
<reference evidence="1 2" key="1">
    <citation type="submission" date="2018-01" db="EMBL/GenBank/DDBJ databases">
        <title>The complete genome sequence of Chromatium okenii LaCa, a purple sulfur bacterium with a turbulent life.</title>
        <authorList>
            <person name="Luedin S.M."/>
            <person name="Liechti N."/>
            <person name="Storelli N."/>
            <person name="Danza F."/>
            <person name="Wittwer M."/>
            <person name="Pothier J.F."/>
            <person name="Tonolla M.A."/>
        </authorList>
    </citation>
    <scope>NUCLEOTIDE SEQUENCE [LARGE SCALE GENOMIC DNA]</scope>
    <source>
        <strain evidence="1 2">LaCa</strain>
    </source>
</reference>
<gene>
    <name evidence="1" type="ORF">CXB77_03695</name>
</gene>
<keyword evidence="1" id="KW-0808">Transferase</keyword>
<dbReference type="PANTHER" id="PTHR12526:SF600">
    <property type="entry name" value="GLYCOSYL TRANSFERASE GROUP 1"/>
    <property type="match status" value="1"/>
</dbReference>
<dbReference type="Proteomes" id="UP000239936">
    <property type="component" value="Unassembled WGS sequence"/>
</dbReference>
<keyword evidence="2" id="KW-1185">Reference proteome</keyword>
<dbReference type="InterPro" id="IPR017521">
    <property type="entry name" value="Sugar_tfrase_PEP-CTERM_Stp1"/>
</dbReference>
<dbReference type="Gene3D" id="3.40.50.2000">
    <property type="entry name" value="Glycogen Phosphorylase B"/>
    <property type="match status" value="2"/>
</dbReference>
<name>A0A2S7XUH6_9GAMM</name>
<sequence length="400" mass="45297">MEDLLFLVHRIPYPPNKGDKIRSFHLLQYLSRYYRIHLGTFIDQPTDQQYCETVQSYCTSTWFGKLSPHYAKINSIIGLLNGEALTLPYYYQRGLEKWVKAQCAKYDITRVLVYSSAMAQYVLDAEFSTMQRIIDFVDVDSEKWRQYSMTKRFPMRWVYRREAERLGQFECKVAKTFDASIFVSDAEASLFRQQLGVNTAKIVAINNGVDSEFFAPDSNRLSPFHGTAPRLVFTGAMDYWANEEGANWFAQHILPMIRQSFPTCEFYIVGMNPTAGVRQLADLPGVIVTGAVADIRPYVQYADVVVVPLRIARGIQNKVLEAMAMARPVVTTRTALEGISAEIGREIQVADTALAFVKQVINILNGNDAALGIHARNFVEAHFSWAASLPKVLTLLEGSR</sequence>
<dbReference type="NCBIfam" id="TIGR03087">
    <property type="entry name" value="stp1"/>
    <property type="match status" value="1"/>
</dbReference>
<dbReference type="GO" id="GO:0016757">
    <property type="term" value="F:glycosyltransferase activity"/>
    <property type="evidence" value="ECO:0007669"/>
    <property type="project" value="TreeGrafter"/>
</dbReference>
<dbReference type="EMBL" id="PPGH01000018">
    <property type="protein sequence ID" value="PQJ97091.1"/>
    <property type="molecule type" value="Genomic_DNA"/>
</dbReference>
<dbReference type="AlphaFoldDB" id="A0A2S7XUH6"/>
<dbReference type="Pfam" id="PF13692">
    <property type="entry name" value="Glyco_trans_1_4"/>
    <property type="match status" value="1"/>
</dbReference>
<organism evidence="1 2">
    <name type="scientific">Chromatium okenii</name>
    <dbReference type="NCBI Taxonomy" id="61644"/>
    <lineage>
        <taxon>Bacteria</taxon>
        <taxon>Pseudomonadati</taxon>
        <taxon>Pseudomonadota</taxon>
        <taxon>Gammaproteobacteria</taxon>
        <taxon>Chromatiales</taxon>
        <taxon>Chromatiaceae</taxon>
        <taxon>Chromatium</taxon>
    </lineage>
</organism>
<dbReference type="RefSeq" id="WP_105072832.1">
    <property type="nucleotide sequence ID" value="NZ_PPGH01000018.1"/>
</dbReference>